<dbReference type="Proteomes" id="UP000680656">
    <property type="component" value="Chromosome"/>
</dbReference>
<dbReference type="InterPro" id="IPR039420">
    <property type="entry name" value="WalR-like"/>
</dbReference>
<evidence type="ECO:0000256" key="1">
    <source>
        <dbReference type="ARBA" id="ARBA00022553"/>
    </source>
</evidence>
<dbReference type="GO" id="GO:0000976">
    <property type="term" value="F:transcription cis-regulatory region binding"/>
    <property type="evidence" value="ECO:0007669"/>
    <property type="project" value="TreeGrafter"/>
</dbReference>
<evidence type="ECO:0000313" key="9">
    <source>
        <dbReference type="Proteomes" id="UP000680656"/>
    </source>
</evidence>
<dbReference type="PANTHER" id="PTHR48111">
    <property type="entry name" value="REGULATOR OF RPOS"/>
    <property type="match status" value="1"/>
</dbReference>
<keyword evidence="5" id="KW-0804">Transcription</keyword>
<dbReference type="GO" id="GO:0032993">
    <property type="term" value="C:protein-DNA complex"/>
    <property type="evidence" value="ECO:0007669"/>
    <property type="project" value="TreeGrafter"/>
</dbReference>
<accession>A0A8E7B012</accession>
<evidence type="ECO:0000256" key="2">
    <source>
        <dbReference type="ARBA" id="ARBA00023012"/>
    </source>
</evidence>
<dbReference type="SUPFAM" id="SSF52172">
    <property type="entry name" value="CheY-like"/>
    <property type="match status" value="1"/>
</dbReference>
<evidence type="ECO:0000256" key="5">
    <source>
        <dbReference type="ARBA" id="ARBA00023163"/>
    </source>
</evidence>
<keyword evidence="4" id="KW-0238">DNA-binding</keyword>
<dbReference type="CDD" id="cd00156">
    <property type="entry name" value="REC"/>
    <property type="match status" value="1"/>
</dbReference>
<evidence type="ECO:0000256" key="4">
    <source>
        <dbReference type="ARBA" id="ARBA00023125"/>
    </source>
</evidence>
<dbReference type="PROSITE" id="PS50110">
    <property type="entry name" value="RESPONSE_REGULATORY"/>
    <property type="match status" value="1"/>
</dbReference>
<reference evidence="8 9" key="1">
    <citation type="submission" date="2021-05" db="EMBL/GenBank/DDBJ databases">
        <title>A novel Methanospirillum isolate from a pyrite-forming mixed culture.</title>
        <authorList>
            <person name="Bunk B."/>
            <person name="Sproer C."/>
            <person name="Spring S."/>
            <person name="Pester M."/>
        </authorList>
    </citation>
    <scope>NUCLEOTIDE SEQUENCE [LARGE SCALE GENOMIC DNA]</scope>
    <source>
        <strain evidence="8 9">J.3.6.1-F.2.7.3</strain>
    </source>
</reference>
<feature type="domain" description="Response regulatory" evidence="7">
    <location>
        <begin position="3"/>
        <end position="118"/>
    </location>
</feature>
<dbReference type="AlphaFoldDB" id="A0A8E7B012"/>
<dbReference type="SMART" id="SM00448">
    <property type="entry name" value="REC"/>
    <property type="match status" value="1"/>
</dbReference>
<keyword evidence="2" id="KW-0902">Two-component regulatory system</keyword>
<dbReference type="Pfam" id="PF00072">
    <property type="entry name" value="Response_reg"/>
    <property type="match status" value="1"/>
</dbReference>
<keyword evidence="9" id="KW-1185">Reference proteome</keyword>
<dbReference type="InterPro" id="IPR001789">
    <property type="entry name" value="Sig_transdc_resp-reg_receiver"/>
</dbReference>
<evidence type="ECO:0000256" key="6">
    <source>
        <dbReference type="PROSITE-ProRule" id="PRU00169"/>
    </source>
</evidence>
<evidence type="ECO:0000259" key="7">
    <source>
        <dbReference type="PROSITE" id="PS50110"/>
    </source>
</evidence>
<organism evidence="8 9">
    <name type="scientific">Methanospirillum purgamenti</name>
    <dbReference type="NCBI Taxonomy" id="2834276"/>
    <lineage>
        <taxon>Archaea</taxon>
        <taxon>Methanobacteriati</taxon>
        <taxon>Methanobacteriota</taxon>
        <taxon>Stenosarchaea group</taxon>
        <taxon>Methanomicrobia</taxon>
        <taxon>Methanomicrobiales</taxon>
        <taxon>Methanospirillaceae</taxon>
        <taxon>Methanospirillum</taxon>
    </lineage>
</organism>
<dbReference type="GO" id="GO:0000156">
    <property type="term" value="F:phosphorelay response regulator activity"/>
    <property type="evidence" value="ECO:0007669"/>
    <property type="project" value="TreeGrafter"/>
</dbReference>
<keyword evidence="3" id="KW-0805">Transcription regulation</keyword>
<dbReference type="GO" id="GO:0006355">
    <property type="term" value="P:regulation of DNA-templated transcription"/>
    <property type="evidence" value="ECO:0007669"/>
    <property type="project" value="TreeGrafter"/>
</dbReference>
<gene>
    <name evidence="8" type="ORF">KHC33_06250</name>
</gene>
<dbReference type="GO" id="GO:0005829">
    <property type="term" value="C:cytosol"/>
    <property type="evidence" value="ECO:0007669"/>
    <property type="project" value="TreeGrafter"/>
</dbReference>
<proteinExistence type="predicted"/>
<dbReference type="KEGG" id="mrtj:KHC33_06250"/>
<keyword evidence="1 6" id="KW-0597">Phosphoprotein</keyword>
<dbReference type="PANTHER" id="PTHR48111:SF1">
    <property type="entry name" value="TWO-COMPONENT RESPONSE REGULATOR ORR33"/>
    <property type="match status" value="1"/>
</dbReference>
<dbReference type="InterPro" id="IPR011006">
    <property type="entry name" value="CheY-like_superfamily"/>
</dbReference>
<sequence length="187" mass="20914">MISVLLVDDEPVILDIARAFLERHGEFSVTTVLSAQEGLTMLQEQSFDAVVSDYEMPVMNGLAFLRAIRENGNHIPFIIFTGRGREDVVIEALNAGADYYIQKGGDPRAQFTELAYKIRESVRKKKDIPPPAEHDHVRTKVITHLHAIKDLVSQLQATELTPGQEPLLQESGAHIKDLLNLFGESRL</sequence>
<dbReference type="EMBL" id="CP075546">
    <property type="protein sequence ID" value="QVV90560.1"/>
    <property type="molecule type" value="Genomic_DNA"/>
</dbReference>
<feature type="modified residue" description="4-aspartylphosphate" evidence="6">
    <location>
        <position position="53"/>
    </location>
</feature>
<evidence type="ECO:0000256" key="3">
    <source>
        <dbReference type="ARBA" id="ARBA00023015"/>
    </source>
</evidence>
<name>A0A8E7B012_9EURY</name>
<evidence type="ECO:0000313" key="8">
    <source>
        <dbReference type="EMBL" id="QVV90560.1"/>
    </source>
</evidence>
<protein>
    <submittedName>
        <fullName evidence="8">Response regulator</fullName>
    </submittedName>
</protein>
<dbReference type="Gene3D" id="3.40.50.2300">
    <property type="match status" value="1"/>
</dbReference>